<evidence type="ECO:0000313" key="14">
    <source>
        <dbReference type="EMBL" id="NEE00055.1"/>
    </source>
</evidence>
<accession>A0A6L9S3P1</accession>
<dbReference type="GO" id="GO:0008270">
    <property type="term" value="F:zinc ion binding"/>
    <property type="evidence" value="ECO:0007669"/>
    <property type="project" value="InterPro"/>
</dbReference>
<feature type="binding site" evidence="12">
    <location>
        <position position="86"/>
    </location>
    <ligand>
        <name>Zn(2+)</name>
        <dbReference type="ChEBI" id="CHEBI:29105"/>
        <label>1</label>
        <note>catalytic</note>
    </ligand>
</feature>
<evidence type="ECO:0000256" key="2">
    <source>
        <dbReference type="ARBA" id="ARBA00022722"/>
    </source>
</evidence>
<name>A0A6L9S3P1_9ACTN</name>
<sequence>MSHPHPELPEPPPLAPDALRVVPLGGLGEVGRNMMVFEHSGRLLIVDCGVLFPEDHQPGVDLILPDFDYIRDRLDDVEAVLLTHGHEDHIGAVPFLLREKPDIPIVGSRLTLALVEAKLKEHRIDPYQLEVREGQTEQFGPFDVEFLAVNHSIPDGLAMAIRTTAGVVLHTGDFKMDQLPLDGRLTDLNGFARLGDAGVDLFMVDSTNAEVPGFTPHERDIAAVLDRTFAAAPGRIIVASFASHVHRVQQVLDVAVAHRRKVAFVGRSMVRNMGIARELGYLSVPEKTLVDLKSIDNIPPSELVLMSTGSQGEPMAALSRIANRDHPAIQVEEGDVVILASSLIPGNENAVSRVINGLTRAGATVVHKGNADVHTSGHASAGELLYAYNIVKPRNVLPIHGEARHLKANAEVAVASGVRRERVALAEDGVVVDMIDGVARIVGAVPCGYVYVDGSNVGGVAEASLKDRRILGEEGFISVVVVVDSVTGKVTGGPEIHARGFAEEDSVFDDIRPELIKAVEQAAESGNADTYQLQQTVRRTIGRWVGGRLRRRPMIIPVVVES</sequence>
<feature type="binding site" evidence="12">
    <location>
        <position position="59"/>
    </location>
    <ligand>
        <name>Ca(2+)</name>
        <dbReference type="ChEBI" id="CHEBI:29108"/>
    </ligand>
</feature>
<dbReference type="NCBIfam" id="TIGR00649">
    <property type="entry name" value="MG423"/>
    <property type="match status" value="1"/>
</dbReference>
<evidence type="ECO:0000259" key="13">
    <source>
        <dbReference type="SMART" id="SM00849"/>
    </source>
</evidence>
<dbReference type="SMART" id="SM00849">
    <property type="entry name" value="Lactamase_B"/>
    <property type="match status" value="1"/>
</dbReference>
<comment type="cofactor">
    <cofactor evidence="12">
        <name>Ca(2+)</name>
        <dbReference type="ChEBI" id="CHEBI:29108"/>
    </cofactor>
    <text evidence="12">Binds 1 Ca(2+) cation per subunit. Seen in 1 crystal structure, it is not clear if it is physiologically important.</text>
</comment>
<comment type="subunit">
    <text evidence="9">Homodimer, may be a subunit of the RNA degradosome.</text>
</comment>
<gene>
    <name evidence="9" type="primary">rnj</name>
    <name evidence="14" type="ORF">G1H10_07720</name>
</gene>
<dbReference type="EC" id="3.1.-.-" evidence="9"/>
<proteinExistence type="inferred from homology"/>
<evidence type="ECO:0000256" key="9">
    <source>
        <dbReference type="HAMAP-Rule" id="MF_01491"/>
    </source>
</evidence>
<feature type="active site" description="Proton donor" evidence="10">
    <location>
        <position position="205"/>
    </location>
</feature>
<protein>
    <recommendedName>
        <fullName evidence="9">Ribonuclease J</fullName>
        <shortName evidence="9">RNase J</shortName>
        <ecNumber evidence="9">3.1.-.-</ecNumber>
    </recommendedName>
</protein>
<comment type="cofactor">
    <cofactor evidence="12">
        <name>Zn(2+)</name>
        <dbReference type="ChEBI" id="CHEBI:29105"/>
    </cofactor>
    <text evidence="12">Binds 2 Zn(2+) ions per subunit. It is not clear if Zn(2+) or Mg(2+) is physiologically important.</text>
</comment>
<dbReference type="InterPro" id="IPR011108">
    <property type="entry name" value="RMMBL"/>
</dbReference>
<dbReference type="PIRSF" id="PIRSF004803">
    <property type="entry name" value="RnjA"/>
    <property type="match status" value="1"/>
</dbReference>
<keyword evidence="6 12" id="KW-0862">Zinc</keyword>
<keyword evidence="8 9" id="KW-0694">RNA-binding</keyword>
<dbReference type="PANTHER" id="PTHR43694:SF1">
    <property type="entry name" value="RIBONUCLEASE J"/>
    <property type="match status" value="1"/>
</dbReference>
<dbReference type="Gene3D" id="3.10.20.580">
    <property type="match status" value="1"/>
</dbReference>
<dbReference type="EMBL" id="JAAGOA010000004">
    <property type="protein sequence ID" value="NEE00055.1"/>
    <property type="molecule type" value="Genomic_DNA"/>
</dbReference>
<feature type="binding site" evidence="11">
    <location>
        <begin position="242"/>
        <end position="244"/>
    </location>
    <ligand>
        <name>substrate</name>
    </ligand>
</feature>
<dbReference type="SUPFAM" id="SSF56281">
    <property type="entry name" value="Metallo-hydrolase/oxidoreductase"/>
    <property type="match status" value="1"/>
</dbReference>
<evidence type="ECO:0000256" key="11">
    <source>
        <dbReference type="PIRSR" id="PIRSR004803-2"/>
    </source>
</evidence>
<dbReference type="Gene3D" id="3.40.50.10710">
    <property type="entry name" value="Metallo-hydrolase/oxidoreductase"/>
    <property type="match status" value="1"/>
</dbReference>
<dbReference type="InterPro" id="IPR004613">
    <property type="entry name" value="RNase_J"/>
</dbReference>
<dbReference type="GO" id="GO:0004534">
    <property type="term" value="F:5'-3' RNA exonuclease activity"/>
    <property type="evidence" value="ECO:0007669"/>
    <property type="project" value="UniProtKB-UniRule"/>
</dbReference>
<dbReference type="InterPro" id="IPR030854">
    <property type="entry name" value="RNase_J_bac"/>
</dbReference>
<keyword evidence="3 12" id="KW-0479">Metal-binding</keyword>
<dbReference type="CDD" id="cd07714">
    <property type="entry name" value="RNaseJ_MBL-fold"/>
    <property type="match status" value="1"/>
</dbReference>
<evidence type="ECO:0000256" key="3">
    <source>
        <dbReference type="ARBA" id="ARBA00022723"/>
    </source>
</evidence>
<keyword evidence="15" id="KW-1185">Reference proteome</keyword>
<evidence type="ECO:0000313" key="15">
    <source>
        <dbReference type="Proteomes" id="UP000475214"/>
    </source>
</evidence>
<feature type="binding site" evidence="12">
    <location>
        <position position="61"/>
    </location>
    <ligand>
        <name>Ca(2+)</name>
        <dbReference type="ChEBI" id="CHEBI:29108"/>
    </ligand>
</feature>
<evidence type="ECO:0000256" key="10">
    <source>
        <dbReference type="PIRSR" id="PIRSR004803-1"/>
    </source>
</evidence>
<dbReference type="AlphaFoldDB" id="A0A6L9S3P1"/>
<dbReference type="InterPro" id="IPR055132">
    <property type="entry name" value="RNase_J_b_CASP"/>
</dbReference>
<dbReference type="InterPro" id="IPR001279">
    <property type="entry name" value="Metallo-B-lactamas"/>
</dbReference>
<evidence type="ECO:0000256" key="8">
    <source>
        <dbReference type="ARBA" id="ARBA00022884"/>
    </source>
</evidence>
<dbReference type="InterPro" id="IPR036866">
    <property type="entry name" value="RibonucZ/Hydroxyglut_hydro"/>
</dbReference>
<dbReference type="Pfam" id="PF00753">
    <property type="entry name" value="Lactamase_B"/>
    <property type="match status" value="1"/>
</dbReference>
<keyword evidence="9" id="KW-0698">rRNA processing</keyword>
<feature type="binding site" evidence="12">
    <location>
        <position position="453"/>
    </location>
    <ligand>
        <name>Ca(2+)</name>
        <dbReference type="ChEBI" id="CHEBI:29108"/>
    </ligand>
</feature>
<feature type="binding site" evidence="9 11">
    <location>
        <begin position="374"/>
        <end position="378"/>
    </location>
    <ligand>
        <name>substrate</name>
    </ligand>
</feature>
<feature type="binding site" evidence="12">
    <location>
        <position position="84"/>
    </location>
    <ligand>
        <name>Zn(2+)</name>
        <dbReference type="ChEBI" id="CHEBI:29105"/>
        <label>1</label>
        <note>catalytic</note>
    </ligand>
</feature>
<keyword evidence="12" id="KW-0106">Calcium</keyword>
<dbReference type="GO" id="GO:0003723">
    <property type="term" value="F:RNA binding"/>
    <property type="evidence" value="ECO:0007669"/>
    <property type="project" value="UniProtKB-UniRule"/>
</dbReference>
<dbReference type="GO" id="GO:0004521">
    <property type="term" value="F:RNA endonuclease activity"/>
    <property type="evidence" value="ECO:0007669"/>
    <property type="project" value="UniProtKB-UniRule"/>
</dbReference>
<evidence type="ECO:0000256" key="1">
    <source>
        <dbReference type="ARBA" id="ARBA00022490"/>
    </source>
</evidence>
<evidence type="ECO:0000256" key="6">
    <source>
        <dbReference type="ARBA" id="ARBA00022833"/>
    </source>
</evidence>
<evidence type="ECO:0000256" key="7">
    <source>
        <dbReference type="ARBA" id="ARBA00022839"/>
    </source>
</evidence>
<dbReference type="RefSeq" id="WP_163735063.1">
    <property type="nucleotide sequence ID" value="NZ_JAAGOA010000004.1"/>
</dbReference>
<comment type="subcellular location">
    <subcellularLocation>
        <location evidence="9">Cytoplasm</location>
    </subcellularLocation>
</comment>
<keyword evidence="7 9" id="KW-0269">Exonuclease</keyword>
<dbReference type="Proteomes" id="UP000475214">
    <property type="component" value="Unassembled WGS sequence"/>
</dbReference>
<feature type="binding site" evidence="12">
    <location>
        <position position="89"/>
    </location>
    <ligand>
        <name>Zn(2+)</name>
        <dbReference type="ChEBI" id="CHEBI:29105"/>
        <label>1</label>
        <note>catalytic</note>
    </ligand>
</feature>
<dbReference type="PANTHER" id="PTHR43694">
    <property type="entry name" value="RIBONUCLEASE J"/>
    <property type="match status" value="1"/>
</dbReference>
<keyword evidence="2 9" id="KW-0540">Nuclease</keyword>
<keyword evidence="4 9" id="KW-0255">Endonuclease</keyword>
<dbReference type="Pfam" id="PF17770">
    <property type="entry name" value="RNase_J_C"/>
    <property type="match status" value="1"/>
</dbReference>
<dbReference type="Pfam" id="PF22505">
    <property type="entry name" value="RNase_J_b_CASP"/>
    <property type="match status" value="1"/>
</dbReference>
<keyword evidence="1 9" id="KW-0963">Cytoplasm</keyword>
<dbReference type="GO" id="GO:0006364">
    <property type="term" value="P:rRNA processing"/>
    <property type="evidence" value="ECO:0007669"/>
    <property type="project" value="UniProtKB-UniRule"/>
</dbReference>
<dbReference type="GO" id="GO:0005737">
    <property type="term" value="C:cytoplasm"/>
    <property type="evidence" value="ECO:0007669"/>
    <property type="project" value="UniProtKB-SubCell"/>
</dbReference>
<evidence type="ECO:0000256" key="5">
    <source>
        <dbReference type="ARBA" id="ARBA00022801"/>
    </source>
</evidence>
<dbReference type="Gene3D" id="3.60.15.10">
    <property type="entry name" value="Ribonuclease Z/Hydroxyacylglutathione hydrolase-like"/>
    <property type="match status" value="1"/>
</dbReference>
<feature type="binding site" evidence="12">
    <location>
        <position position="173"/>
    </location>
    <ligand>
        <name>Zn(2+)</name>
        <dbReference type="ChEBI" id="CHEBI:29105"/>
        <label>1</label>
        <note>catalytic</note>
    </ligand>
</feature>
<feature type="binding site" evidence="12">
    <location>
        <position position="88"/>
    </location>
    <ligand>
        <name>Zn(2+)</name>
        <dbReference type="ChEBI" id="CHEBI:29105"/>
        <label>1</label>
        <note>catalytic</note>
    </ligand>
</feature>
<dbReference type="InterPro" id="IPR041636">
    <property type="entry name" value="RNase_J_C"/>
</dbReference>
<evidence type="ECO:0000256" key="4">
    <source>
        <dbReference type="ARBA" id="ARBA00022759"/>
    </source>
</evidence>
<reference evidence="14 15" key="1">
    <citation type="submission" date="2020-02" db="EMBL/GenBank/DDBJ databases">
        <authorList>
            <person name="Li X.-J."/>
            <person name="Han X.-M."/>
        </authorList>
    </citation>
    <scope>NUCLEOTIDE SEQUENCE [LARGE SCALE GENOMIC DNA]</scope>
    <source>
        <strain evidence="14 15">CCTCC AB 2017055</strain>
    </source>
</reference>
<evidence type="ECO:0000256" key="12">
    <source>
        <dbReference type="PIRSR" id="PIRSR004803-3"/>
    </source>
</evidence>
<feature type="domain" description="Metallo-beta-lactamase" evidence="13">
    <location>
        <begin position="31"/>
        <end position="225"/>
    </location>
</feature>
<comment type="function">
    <text evidence="9">An RNase that has 5'-3' exonuclease and possibly endonuclease activity. Involved in maturation of rRNA and in some organisms also mRNA maturation and/or decay.</text>
</comment>
<feature type="binding site" evidence="12">
    <location>
        <position position="400"/>
    </location>
    <ligand>
        <name>Zn(2+)</name>
        <dbReference type="ChEBI" id="CHEBI:29105"/>
        <label>1</label>
        <note>catalytic</note>
    </ligand>
</feature>
<organism evidence="14 15">
    <name type="scientific">Phytoactinopolyspora halotolerans</name>
    <dbReference type="NCBI Taxonomy" id="1981512"/>
    <lineage>
        <taxon>Bacteria</taxon>
        <taxon>Bacillati</taxon>
        <taxon>Actinomycetota</taxon>
        <taxon>Actinomycetes</taxon>
        <taxon>Jiangellales</taxon>
        <taxon>Jiangellaceae</taxon>
        <taxon>Phytoactinopolyspora</taxon>
    </lineage>
</organism>
<comment type="similarity">
    <text evidence="9">Belongs to the metallo-beta-lactamase superfamily. RNA-metabolizing metallo-beta-lactamase-like family. Bacterial RNase J subfamily.</text>
</comment>
<comment type="caution">
    <text evidence="14">The sequence shown here is derived from an EMBL/GenBank/DDBJ whole genome shotgun (WGS) entry which is preliminary data.</text>
</comment>
<dbReference type="Pfam" id="PF07521">
    <property type="entry name" value="RMMBL"/>
    <property type="match status" value="1"/>
</dbReference>
<feature type="binding site" evidence="12">
    <location>
        <position position="151"/>
    </location>
    <ligand>
        <name>Zn(2+)</name>
        <dbReference type="ChEBI" id="CHEBI:29105"/>
        <label>1</label>
        <note>catalytic</note>
    </ligand>
</feature>
<keyword evidence="5 9" id="KW-0378">Hydrolase</keyword>
<dbReference type="InterPro" id="IPR042173">
    <property type="entry name" value="RNase_J_2"/>
</dbReference>
<dbReference type="HAMAP" id="MF_01491">
    <property type="entry name" value="RNase_J_bact"/>
    <property type="match status" value="1"/>
</dbReference>
<feature type="active site" description="Proton acceptor" evidence="10">
    <location>
        <position position="378"/>
    </location>
</feature>